<keyword evidence="1" id="KW-0812">Transmembrane</keyword>
<organism evidence="3 4">
    <name type="scientific">Pseudomonas vanderleydeniana</name>
    <dbReference type="NCBI Taxonomy" id="2745495"/>
    <lineage>
        <taxon>Bacteria</taxon>
        <taxon>Pseudomonadati</taxon>
        <taxon>Pseudomonadota</taxon>
        <taxon>Gammaproteobacteria</taxon>
        <taxon>Pseudomonadales</taxon>
        <taxon>Pseudomonadaceae</taxon>
        <taxon>Pseudomonas</taxon>
    </lineage>
</organism>
<name>A0A9E6TVI0_9PSED</name>
<dbReference type="InterPro" id="IPR003675">
    <property type="entry name" value="Rce1/LyrA-like_dom"/>
</dbReference>
<dbReference type="AlphaFoldDB" id="A0A9E6TVI0"/>
<reference evidence="3 4" key="1">
    <citation type="journal article" date="2020" name="Microorganisms">
        <title>Reliable Identification of Environmental Pseudomonas Isolates Using the rpoD Gene.</title>
        <authorList>
            <consortium name="The Broad Institute Genome Sequencing Platform"/>
            <person name="Girard L."/>
            <person name="Lood C."/>
            <person name="Rokni-Zadeh H."/>
            <person name="van Noort V."/>
            <person name="Lavigne R."/>
            <person name="De Mot R."/>
        </authorList>
    </citation>
    <scope>NUCLEOTIDE SEQUENCE [LARGE SCALE GENOMIC DNA]</scope>
    <source>
        <strain evidence="3 4">RW8P3</strain>
    </source>
</reference>
<feature type="transmembrane region" description="Helical" evidence="1">
    <location>
        <begin position="140"/>
        <end position="162"/>
    </location>
</feature>
<keyword evidence="4" id="KW-1185">Reference proteome</keyword>
<feature type="transmembrane region" description="Helical" evidence="1">
    <location>
        <begin position="201"/>
        <end position="218"/>
    </location>
</feature>
<feature type="transmembrane region" description="Helical" evidence="1">
    <location>
        <begin position="6"/>
        <end position="29"/>
    </location>
</feature>
<evidence type="ECO:0000259" key="2">
    <source>
        <dbReference type="Pfam" id="PF02517"/>
    </source>
</evidence>
<evidence type="ECO:0000256" key="1">
    <source>
        <dbReference type="SAM" id="Phobius"/>
    </source>
</evidence>
<feature type="transmembrane region" description="Helical" evidence="1">
    <location>
        <begin position="225"/>
        <end position="243"/>
    </location>
</feature>
<keyword evidence="1" id="KW-0472">Membrane</keyword>
<reference evidence="3 4" key="2">
    <citation type="journal article" date="2021" name="Microorganisms">
        <title>The Ever-Expanding Pseudomonas Genus: Description of 43 New Species and Partition of the Pseudomonas putida Group.</title>
        <authorList>
            <person name="Girard L."/>
            <person name="Lood C."/>
            <person name="Hofte M."/>
            <person name="Vandamme P."/>
            <person name="Rokni-Zadeh H."/>
            <person name="van Noort V."/>
            <person name="Lavigne R."/>
            <person name="De Mot R."/>
        </authorList>
    </citation>
    <scope>NUCLEOTIDE SEQUENCE [LARGE SCALE GENOMIC DNA]</scope>
    <source>
        <strain evidence="3 4">RW8P3</strain>
    </source>
</reference>
<keyword evidence="1" id="KW-1133">Transmembrane helix</keyword>
<dbReference type="Proteomes" id="UP000634530">
    <property type="component" value="Chromosome"/>
</dbReference>
<accession>A0A9E6TVI0</accession>
<feature type="transmembrane region" description="Helical" evidence="1">
    <location>
        <begin position="36"/>
        <end position="53"/>
    </location>
</feature>
<dbReference type="EMBL" id="CP077093">
    <property type="protein sequence ID" value="QXI31335.1"/>
    <property type="molecule type" value="Genomic_DNA"/>
</dbReference>
<keyword evidence="3" id="KW-0482">Metalloprotease</keyword>
<evidence type="ECO:0000313" key="3">
    <source>
        <dbReference type="EMBL" id="QXI31335.1"/>
    </source>
</evidence>
<protein>
    <submittedName>
        <fullName evidence="3">CPBP family intramembrane metalloprotease</fullName>
    </submittedName>
</protein>
<dbReference type="GO" id="GO:0080120">
    <property type="term" value="P:CAAX-box protein maturation"/>
    <property type="evidence" value="ECO:0007669"/>
    <property type="project" value="UniProtKB-ARBA"/>
</dbReference>
<proteinExistence type="predicted"/>
<dbReference type="RefSeq" id="WP_186676621.1">
    <property type="nucleotide sequence ID" value="NZ_CP077093.1"/>
</dbReference>
<gene>
    <name evidence="3" type="ORF">HU752_015970</name>
</gene>
<dbReference type="KEGG" id="pvw:HU752_015970"/>
<dbReference type="Pfam" id="PF02517">
    <property type="entry name" value="Rce1-like"/>
    <property type="match status" value="1"/>
</dbReference>
<keyword evidence="3" id="KW-0378">Hydrolase</keyword>
<feature type="transmembrane region" description="Helical" evidence="1">
    <location>
        <begin position="174"/>
        <end position="195"/>
    </location>
</feature>
<feature type="domain" description="CAAX prenyl protease 2/Lysostaphin resistance protein A-like" evidence="2">
    <location>
        <begin position="142"/>
        <end position="234"/>
    </location>
</feature>
<evidence type="ECO:0000313" key="4">
    <source>
        <dbReference type="Proteomes" id="UP000634530"/>
    </source>
</evidence>
<feature type="transmembrane region" description="Helical" evidence="1">
    <location>
        <begin position="73"/>
        <end position="94"/>
    </location>
</feature>
<dbReference type="GO" id="GO:0008237">
    <property type="term" value="F:metallopeptidase activity"/>
    <property type="evidence" value="ECO:0007669"/>
    <property type="project" value="UniProtKB-KW"/>
</dbReference>
<feature type="transmembrane region" description="Helical" evidence="1">
    <location>
        <begin position="106"/>
        <end position="128"/>
    </location>
</feature>
<keyword evidence="3" id="KW-0645">Protease</keyword>
<sequence>MIHDGLVALIHYGLYLIPGLLLCGLWFGLVPRTQPALRIAILLLTFVLLRDAMTPQGLWSLSRDLQIGFIANPFVLAALGGMSLGLIALLARLAPELWRWVVLSKGSPLAGLAVGLATGCLIGLPLRLYQGIEAGAIAGYWRWLPGMLVLAYGANALEEVLFRGFLQGYLEQQVTALRAALISAVAFSACHVFLALTVTQLGWPVLLFTLLEGLACALVRMRYGVVASTVTHGTAILLIAVPMSG</sequence>
<dbReference type="GO" id="GO:0004175">
    <property type="term" value="F:endopeptidase activity"/>
    <property type="evidence" value="ECO:0007669"/>
    <property type="project" value="UniProtKB-ARBA"/>
</dbReference>